<evidence type="ECO:0000256" key="1">
    <source>
        <dbReference type="SAM" id="Phobius"/>
    </source>
</evidence>
<dbReference type="Pfam" id="PF04246">
    <property type="entry name" value="RseC_MucC"/>
    <property type="match status" value="1"/>
</dbReference>
<name>A0A4R2GGJ5_9BACT</name>
<feature type="transmembrane region" description="Helical" evidence="1">
    <location>
        <begin position="101"/>
        <end position="120"/>
    </location>
</feature>
<dbReference type="AlphaFoldDB" id="A0A4R2GGJ5"/>
<dbReference type="PANTHER" id="PTHR35867:SF1">
    <property type="entry name" value="PROTEIN RSEC"/>
    <property type="match status" value="1"/>
</dbReference>
<dbReference type="Proteomes" id="UP000295221">
    <property type="component" value="Unassembled WGS sequence"/>
</dbReference>
<proteinExistence type="predicted"/>
<dbReference type="EMBL" id="SLWK01000009">
    <property type="protein sequence ID" value="TCO07211.1"/>
    <property type="molecule type" value="Genomic_DNA"/>
</dbReference>
<accession>A0A4R2GGJ5</accession>
<keyword evidence="1" id="KW-0812">Transmembrane</keyword>
<keyword evidence="1" id="KW-1133">Transmembrane helix</keyword>
<gene>
    <name evidence="2" type="ORF">EV194_10927</name>
</gene>
<sequence>MKKIEHEGVVEEVRGNQIKVKIVSESACASCHVKSACTMADSQEKEIDVESMENVKPGQHVMVVGTDSQGLKAALLAYVLPVVLVLVVLAVTYAVTGNENLSGFLSLLVLVPYFFTIKLAGKAMRKSFTFTIKTINE</sequence>
<reference evidence="2 3" key="1">
    <citation type="submission" date="2019-03" db="EMBL/GenBank/DDBJ databases">
        <title>Genomic Encyclopedia of Type Strains, Phase IV (KMG-IV): sequencing the most valuable type-strain genomes for metagenomic binning, comparative biology and taxonomic classification.</title>
        <authorList>
            <person name="Goeker M."/>
        </authorList>
    </citation>
    <scope>NUCLEOTIDE SEQUENCE [LARGE SCALE GENOMIC DNA]</scope>
    <source>
        <strain evidence="2 3">DSM 24179</strain>
    </source>
</reference>
<dbReference type="RefSeq" id="WP_132434237.1">
    <property type="nucleotide sequence ID" value="NZ_SLWK01000009.1"/>
</dbReference>
<dbReference type="InterPro" id="IPR007359">
    <property type="entry name" value="SigmaE_reg_RseC_MucC"/>
</dbReference>
<organism evidence="2 3">
    <name type="scientific">Natronoflexus pectinivorans</name>
    <dbReference type="NCBI Taxonomy" id="682526"/>
    <lineage>
        <taxon>Bacteria</taxon>
        <taxon>Pseudomonadati</taxon>
        <taxon>Bacteroidota</taxon>
        <taxon>Bacteroidia</taxon>
        <taxon>Marinilabiliales</taxon>
        <taxon>Marinilabiliaceae</taxon>
        <taxon>Natronoflexus</taxon>
    </lineage>
</organism>
<comment type="caution">
    <text evidence="2">The sequence shown here is derived from an EMBL/GenBank/DDBJ whole genome shotgun (WGS) entry which is preliminary data.</text>
</comment>
<dbReference type="OrthoDB" id="1120636at2"/>
<keyword evidence="3" id="KW-1185">Reference proteome</keyword>
<protein>
    <submittedName>
        <fullName evidence="2">RseC/MucC-like positive regulator of sigma(E)</fullName>
    </submittedName>
</protein>
<dbReference type="PANTHER" id="PTHR35867">
    <property type="entry name" value="PROTEIN RSEC"/>
    <property type="match status" value="1"/>
</dbReference>
<keyword evidence="1" id="KW-0472">Membrane</keyword>
<feature type="transmembrane region" description="Helical" evidence="1">
    <location>
        <begin position="75"/>
        <end position="95"/>
    </location>
</feature>
<evidence type="ECO:0000313" key="3">
    <source>
        <dbReference type="Proteomes" id="UP000295221"/>
    </source>
</evidence>
<evidence type="ECO:0000313" key="2">
    <source>
        <dbReference type="EMBL" id="TCO07211.1"/>
    </source>
</evidence>